<feature type="domain" description="VWFA" evidence="3">
    <location>
        <begin position="315"/>
        <end position="493"/>
    </location>
</feature>
<gene>
    <name evidence="4" type="ORF">BSTOLATCC_MIC63352</name>
</gene>
<dbReference type="GO" id="GO:0071277">
    <property type="term" value="P:cellular response to calcium ion"/>
    <property type="evidence" value="ECO:0007669"/>
    <property type="project" value="TreeGrafter"/>
</dbReference>
<proteinExistence type="inferred from homology"/>
<dbReference type="PROSITE" id="PS50234">
    <property type="entry name" value="VWFA"/>
    <property type="match status" value="1"/>
</dbReference>
<feature type="domain" description="C2" evidence="2">
    <location>
        <begin position="28"/>
        <end position="158"/>
    </location>
</feature>
<accession>A0AAU9KPD1</accession>
<dbReference type="InterPro" id="IPR045052">
    <property type="entry name" value="Copine"/>
</dbReference>
<dbReference type="SUPFAM" id="SSF49562">
    <property type="entry name" value="C2 domain (Calcium/lipid-binding domain, CaLB)"/>
    <property type="match status" value="1"/>
</dbReference>
<comment type="caution">
    <text evidence="4">The sequence shown here is derived from an EMBL/GenBank/DDBJ whole genome shotgun (WGS) entry which is preliminary data.</text>
</comment>
<evidence type="ECO:0000313" key="5">
    <source>
        <dbReference type="Proteomes" id="UP001162131"/>
    </source>
</evidence>
<dbReference type="Pfam" id="PF07002">
    <property type="entry name" value="Copine"/>
    <property type="match status" value="1"/>
</dbReference>
<evidence type="ECO:0000259" key="3">
    <source>
        <dbReference type="PROSITE" id="PS50234"/>
    </source>
</evidence>
<dbReference type="InterPro" id="IPR000008">
    <property type="entry name" value="C2_dom"/>
</dbReference>
<reference evidence="4" key="1">
    <citation type="submission" date="2021-09" db="EMBL/GenBank/DDBJ databases">
        <authorList>
            <consortium name="AG Swart"/>
            <person name="Singh M."/>
            <person name="Singh A."/>
            <person name="Seah K."/>
            <person name="Emmerich C."/>
        </authorList>
    </citation>
    <scope>NUCLEOTIDE SEQUENCE</scope>
    <source>
        <strain evidence="4">ATCC30299</strain>
    </source>
</reference>
<dbReference type="AlphaFoldDB" id="A0AAU9KPD1"/>
<dbReference type="Pfam" id="PF00168">
    <property type="entry name" value="C2"/>
    <property type="match status" value="2"/>
</dbReference>
<dbReference type="GO" id="GO:0005886">
    <property type="term" value="C:plasma membrane"/>
    <property type="evidence" value="ECO:0007669"/>
    <property type="project" value="TreeGrafter"/>
</dbReference>
<dbReference type="InterPro" id="IPR036465">
    <property type="entry name" value="vWFA_dom_sf"/>
</dbReference>
<comment type="similarity">
    <text evidence="1">Belongs to the copine family.</text>
</comment>
<organism evidence="4 5">
    <name type="scientific">Blepharisma stoltei</name>
    <dbReference type="NCBI Taxonomy" id="1481888"/>
    <lineage>
        <taxon>Eukaryota</taxon>
        <taxon>Sar</taxon>
        <taxon>Alveolata</taxon>
        <taxon>Ciliophora</taxon>
        <taxon>Postciliodesmatophora</taxon>
        <taxon>Heterotrichea</taxon>
        <taxon>Heterotrichida</taxon>
        <taxon>Blepharismidae</taxon>
        <taxon>Blepharisma</taxon>
    </lineage>
</organism>
<dbReference type="Proteomes" id="UP001162131">
    <property type="component" value="Unassembled WGS sequence"/>
</dbReference>
<evidence type="ECO:0000313" key="4">
    <source>
        <dbReference type="EMBL" id="CAG9335143.1"/>
    </source>
</evidence>
<dbReference type="GO" id="GO:0005544">
    <property type="term" value="F:calcium-dependent phospholipid binding"/>
    <property type="evidence" value="ECO:0007669"/>
    <property type="project" value="InterPro"/>
</dbReference>
<evidence type="ECO:0000259" key="2">
    <source>
        <dbReference type="PROSITE" id="PS50004"/>
    </source>
</evidence>
<dbReference type="SMART" id="SM00327">
    <property type="entry name" value="VWA"/>
    <property type="match status" value="1"/>
</dbReference>
<keyword evidence="5" id="KW-1185">Reference proteome</keyword>
<dbReference type="PANTHER" id="PTHR10857:SF106">
    <property type="entry name" value="C2 DOMAIN-CONTAINING PROTEIN"/>
    <property type="match status" value="1"/>
</dbReference>
<dbReference type="SMART" id="SM00239">
    <property type="entry name" value="C2"/>
    <property type="match status" value="1"/>
</dbReference>
<sequence>MGCGASKDKDPKIVSGIIKVKQVEDEEIDQIVELPLRAREEDIDLFSIVELSISCSNLHHYEHFRVPDPMVIFYVEDESGACTEKSRTEIQNCSQNPSFITSFKVSYCFEKQLKFKFDVFDMKDPNNPNLDKQGYIGTVRCNIHEIVCSPTRSIARQLENTQNKRKIGLFTVSSEEMSDLNHHVKMQWEIDSRNLRGPLFIKLYRISHDNEVPIYQSETSDSHPFRWDIIDLSVNNLCRGDDRRKIKLEVYKSDRKKNELIGACQFCLADLRQNNNFQDFISFGEKTIATLNLIGFQYEEKVTFLDYIFGGCEISLIVGIDFTKSNGLPSANNSLHYLDIDHPNEYIQALSAVGEILQYYDSDKKIPVYGFGAKLPPLFDIISHCFALNGNIFDPEVKGISEVLEAYKSALSTVRLHGPTIFNELIQTAITYASTIQVSQKHQQYFILLVLTDGMINDIDYTIDEIVRAGEFPLSIIIVGVGNEDFSMMEQLDADIHPLYSKRLKKNMKRDIVQFVPFSKFKSNPSDLAKEVLYEVPKQLIAYMKGNGILPNEEEDDKNLYRTNTAGQKMIPSPQKMHDSAMLLSSMKEQFIGKVEELGFEREKIAEVVEEGVCCMDVNIVVEILEQRSSMTVRKSVLRKSNSKTLSVPPSKVRFENDNKYYIIDKDVN</sequence>
<dbReference type="EMBL" id="CAJZBQ010000061">
    <property type="protein sequence ID" value="CAG9335143.1"/>
    <property type="molecule type" value="Genomic_DNA"/>
</dbReference>
<dbReference type="InterPro" id="IPR035892">
    <property type="entry name" value="C2_domain_sf"/>
</dbReference>
<protein>
    <submittedName>
        <fullName evidence="4">Uncharacterized protein</fullName>
    </submittedName>
</protein>
<name>A0AAU9KPD1_9CILI</name>
<dbReference type="PROSITE" id="PS50004">
    <property type="entry name" value="C2"/>
    <property type="match status" value="1"/>
</dbReference>
<dbReference type="Gene3D" id="2.60.40.150">
    <property type="entry name" value="C2 domain"/>
    <property type="match status" value="1"/>
</dbReference>
<dbReference type="CDD" id="cd04048">
    <property type="entry name" value="C2A_Copine"/>
    <property type="match status" value="1"/>
</dbReference>
<dbReference type="InterPro" id="IPR010734">
    <property type="entry name" value="Copine_C"/>
</dbReference>
<dbReference type="SUPFAM" id="SSF53300">
    <property type="entry name" value="vWA-like"/>
    <property type="match status" value="1"/>
</dbReference>
<evidence type="ECO:0000256" key="1">
    <source>
        <dbReference type="ARBA" id="ARBA00009048"/>
    </source>
</evidence>
<dbReference type="PANTHER" id="PTHR10857">
    <property type="entry name" value="COPINE"/>
    <property type="match status" value="1"/>
</dbReference>
<dbReference type="InterPro" id="IPR002035">
    <property type="entry name" value="VWF_A"/>
</dbReference>